<dbReference type="PROSITE" id="PS00503">
    <property type="entry name" value="PECTINESTERASE_2"/>
    <property type="match status" value="1"/>
</dbReference>
<evidence type="ECO:0000256" key="11">
    <source>
        <dbReference type="RuleBase" id="RU000589"/>
    </source>
</evidence>
<keyword evidence="14" id="KW-1185">Reference proteome</keyword>
<evidence type="ECO:0000256" key="3">
    <source>
        <dbReference type="ARBA" id="ARBA00013229"/>
    </source>
</evidence>
<proteinExistence type="predicted"/>
<evidence type="ECO:0000256" key="4">
    <source>
        <dbReference type="ARBA" id="ARBA00022512"/>
    </source>
</evidence>
<comment type="subcellular location">
    <subcellularLocation>
        <location evidence="1">Secreted</location>
        <location evidence="1">Cell wall</location>
    </subcellularLocation>
</comment>
<evidence type="ECO:0000256" key="5">
    <source>
        <dbReference type="ARBA" id="ARBA00022525"/>
    </source>
</evidence>
<feature type="active site" evidence="10">
    <location>
        <position position="173"/>
    </location>
</feature>
<feature type="domain" description="Pectinesterase catalytic" evidence="12">
    <location>
        <begin position="27"/>
        <end position="324"/>
    </location>
</feature>
<evidence type="ECO:0000313" key="13">
    <source>
        <dbReference type="EMBL" id="KAL3626395.1"/>
    </source>
</evidence>
<keyword evidence="7 11" id="KW-0063">Aspartyl esterase</keyword>
<dbReference type="Gene3D" id="2.160.20.10">
    <property type="entry name" value="Single-stranded right-handed beta-helix, Pectin lyase-like"/>
    <property type="match status" value="1"/>
</dbReference>
<dbReference type="GO" id="GO:0042545">
    <property type="term" value="P:cell wall modification"/>
    <property type="evidence" value="ECO:0007669"/>
    <property type="project" value="UniProtKB-UniRule"/>
</dbReference>
<organism evidence="13 14">
    <name type="scientific">Castilleja foliolosa</name>
    <dbReference type="NCBI Taxonomy" id="1961234"/>
    <lineage>
        <taxon>Eukaryota</taxon>
        <taxon>Viridiplantae</taxon>
        <taxon>Streptophyta</taxon>
        <taxon>Embryophyta</taxon>
        <taxon>Tracheophyta</taxon>
        <taxon>Spermatophyta</taxon>
        <taxon>Magnoliopsida</taxon>
        <taxon>eudicotyledons</taxon>
        <taxon>Gunneridae</taxon>
        <taxon>Pentapetalae</taxon>
        <taxon>asterids</taxon>
        <taxon>lamiids</taxon>
        <taxon>Lamiales</taxon>
        <taxon>Orobanchaceae</taxon>
        <taxon>Pedicularideae</taxon>
        <taxon>Castillejinae</taxon>
        <taxon>Castilleja</taxon>
    </lineage>
</organism>
<evidence type="ECO:0000256" key="6">
    <source>
        <dbReference type="ARBA" id="ARBA00022801"/>
    </source>
</evidence>
<dbReference type="FunFam" id="2.160.20.10:FF:000029">
    <property type="entry name" value="Pectinesterase 4"/>
    <property type="match status" value="1"/>
</dbReference>
<dbReference type="PANTHER" id="PTHR31707">
    <property type="entry name" value="PECTINESTERASE"/>
    <property type="match status" value="1"/>
</dbReference>
<evidence type="ECO:0000256" key="8">
    <source>
        <dbReference type="ARBA" id="ARBA00023316"/>
    </source>
</evidence>
<dbReference type="GO" id="GO:0045490">
    <property type="term" value="P:pectin catabolic process"/>
    <property type="evidence" value="ECO:0007669"/>
    <property type="project" value="UniProtKB-UniRule"/>
</dbReference>
<evidence type="ECO:0000256" key="10">
    <source>
        <dbReference type="PROSITE-ProRule" id="PRU10040"/>
    </source>
</evidence>
<dbReference type="EMBL" id="JAVIJP010000047">
    <property type="protein sequence ID" value="KAL3626395.1"/>
    <property type="molecule type" value="Genomic_DNA"/>
</dbReference>
<dbReference type="Pfam" id="PF01095">
    <property type="entry name" value="Pectinesterase"/>
    <property type="match status" value="1"/>
</dbReference>
<dbReference type="EC" id="3.1.1.11" evidence="3 11"/>
<sequence length="333" mass="37211">MMSTMSYPNWFKASDRHLLENPLPAPNVVVAKDGSGQFRTIGQAIASYPAQPQRKFIIYVKTGVYEEQVKINDSCPNVFIYGDGIGKTVVTGSKFGSDLFASTTFANDAPGFIAKGITFRNTAGPENQQAPAFRSQGDKSAMFECSFEGYQDTLFYQRGKQFYRNCRIYGTVDFIFGQGEALIQNSEIIVRYPVNYHPDTFITADGRDEPNGIGGLVIQKCIVSRDSAWPVVGPNLKTTYLGRPWKAFSRTVVMESDLGGFIDPEGWAVWDKKSTNHKTCQVFEYSNRGPGANTEHRNKLFVNFKVLEETEAVKFTVDSFLDGETVRKARNSH</sequence>
<evidence type="ECO:0000256" key="2">
    <source>
        <dbReference type="ARBA" id="ARBA00005184"/>
    </source>
</evidence>
<evidence type="ECO:0000256" key="7">
    <source>
        <dbReference type="ARBA" id="ARBA00023085"/>
    </source>
</evidence>
<dbReference type="AlphaFoldDB" id="A0ABD3CC61"/>
<evidence type="ECO:0000259" key="12">
    <source>
        <dbReference type="Pfam" id="PF01095"/>
    </source>
</evidence>
<keyword evidence="8" id="KW-0961">Cell wall biogenesis/degradation</keyword>
<gene>
    <name evidence="13" type="ORF">CASFOL_029944</name>
</gene>
<evidence type="ECO:0000313" key="14">
    <source>
        <dbReference type="Proteomes" id="UP001632038"/>
    </source>
</evidence>
<dbReference type="SUPFAM" id="SSF51126">
    <property type="entry name" value="Pectin lyase-like"/>
    <property type="match status" value="1"/>
</dbReference>
<dbReference type="InterPro" id="IPR011050">
    <property type="entry name" value="Pectin_lyase_fold/virulence"/>
</dbReference>
<comment type="catalytic activity">
    <reaction evidence="9 11">
        <text>[(1-&gt;4)-alpha-D-galacturonosyl methyl ester](n) + n H2O = [(1-&gt;4)-alpha-D-galacturonosyl](n) + n methanol + n H(+)</text>
        <dbReference type="Rhea" id="RHEA:22380"/>
        <dbReference type="Rhea" id="RHEA-COMP:14570"/>
        <dbReference type="Rhea" id="RHEA-COMP:14573"/>
        <dbReference type="ChEBI" id="CHEBI:15377"/>
        <dbReference type="ChEBI" id="CHEBI:15378"/>
        <dbReference type="ChEBI" id="CHEBI:17790"/>
        <dbReference type="ChEBI" id="CHEBI:140522"/>
        <dbReference type="ChEBI" id="CHEBI:140523"/>
        <dbReference type="EC" id="3.1.1.11"/>
    </reaction>
</comment>
<accession>A0ABD3CC61</accession>
<keyword evidence="6 11" id="KW-0378">Hydrolase</keyword>
<dbReference type="GO" id="GO:0030599">
    <property type="term" value="F:pectinesterase activity"/>
    <property type="evidence" value="ECO:0007669"/>
    <property type="project" value="UniProtKB-UniRule"/>
</dbReference>
<keyword evidence="5" id="KW-0964">Secreted</keyword>
<evidence type="ECO:0000256" key="1">
    <source>
        <dbReference type="ARBA" id="ARBA00004191"/>
    </source>
</evidence>
<comment type="caution">
    <text evidence="13">The sequence shown here is derived from an EMBL/GenBank/DDBJ whole genome shotgun (WGS) entry which is preliminary data.</text>
</comment>
<dbReference type="InterPro" id="IPR012334">
    <property type="entry name" value="Pectin_lyas_fold"/>
</dbReference>
<dbReference type="InterPro" id="IPR033131">
    <property type="entry name" value="Pectinesterase_Asp_AS"/>
</dbReference>
<name>A0ABD3CC61_9LAMI</name>
<comment type="pathway">
    <text evidence="2 11">Glycan metabolism; pectin degradation; 2-dehydro-3-deoxy-D-gluconate from pectin: step 1/5.</text>
</comment>
<evidence type="ECO:0000256" key="9">
    <source>
        <dbReference type="ARBA" id="ARBA00047928"/>
    </source>
</evidence>
<dbReference type="InterPro" id="IPR000070">
    <property type="entry name" value="Pectinesterase_cat"/>
</dbReference>
<reference evidence="14" key="1">
    <citation type="journal article" date="2024" name="IScience">
        <title>Strigolactones Initiate the Formation of Haustorium-like Structures in Castilleja.</title>
        <authorList>
            <person name="Buerger M."/>
            <person name="Peterson D."/>
            <person name="Chory J."/>
        </authorList>
    </citation>
    <scope>NUCLEOTIDE SEQUENCE [LARGE SCALE GENOMIC DNA]</scope>
</reference>
<keyword evidence="4" id="KW-0134">Cell wall</keyword>
<dbReference type="Proteomes" id="UP001632038">
    <property type="component" value="Unassembled WGS sequence"/>
</dbReference>
<protein>
    <recommendedName>
        <fullName evidence="3 11">Pectinesterase</fullName>
        <ecNumber evidence="3 11">3.1.1.11</ecNumber>
    </recommendedName>
</protein>